<evidence type="ECO:0000313" key="1">
    <source>
        <dbReference type="EMBL" id="KXT08143.1"/>
    </source>
</evidence>
<keyword evidence="2" id="KW-1185">Reference proteome</keyword>
<reference evidence="1 2" key="1">
    <citation type="submission" date="2015-07" db="EMBL/GenBank/DDBJ databases">
        <title>Comparative genomics of the Sigatoka disease complex on banana suggests a link between parallel evolutionary changes in Pseudocercospora fijiensis and Pseudocercospora eumusae and increased virulence on the banana host.</title>
        <authorList>
            <person name="Chang T.-C."/>
            <person name="Salvucci A."/>
            <person name="Crous P.W."/>
            <person name="Stergiopoulos I."/>
        </authorList>
    </citation>
    <scope>NUCLEOTIDE SEQUENCE [LARGE SCALE GENOMIC DNA]</scope>
    <source>
        <strain evidence="1 2">CBS 116634</strain>
    </source>
</reference>
<dbReference type="EMBL" id="LFZO01000485">
    <property type="protein sequence ID" value="KXT08143.1"/>
    <property type="molecule type" value="Genomic_DNA"/>
</dbReference>
<evidence type="ECO:0000313" key="2">
    <source>
        <dbReference type="Proteomes" id="UP000073492"/>
    </source>
</evidence>
<sequence>MGRIAISAARSSAFMPTPLWKPSTLHRHVEFSRGKLCDARHLEKHIRLVLNTLGDNSGAWPKSAPIKSRTFLILLTSRAVLVPRSPSNAVHLTRPSNESVPRALELARTAIGRFHRIEHVATRCELHATC</sequence>
<dbReference type="AlphaFoldDB" id="A0A139I0K2"/>
<accession>A0A139I0K2</accession>
<organism evidence="1 2">
    <name type="scientific">Pseudocercospora musae</name>
    <dbReference type="NCBI Taxonomy" id="113226"/>
    <lineage>
        <taxon>Eukaryota</taxon>
        <taxon>Fungi</taxon>
        <taxon>Dikarya</taxon>
        <taxon>Ascomycota</taxon>
        <taxon>Pezizomycotina</taxon>
        <taxon>Dothideomycetes</taxon>
        <taxon>Dothideomycetidae</taxon>
        <taxon>Mycosphaerellales</taxon>
        <taxon>Mycosphaerellaceae</taxon>
        <taxon>Pseudocercospora</taxon>
    </lineage>
</organism>
<protein>
    <submittedName>
        <fullName evidence="1">Uncharacterized protein</fullName>
    </submittedName>
</protein>
<comment type="caution">
    <text evidence="1">The sequence shown here is derived from an EMBL/GenBank/DDBJ whole genome shotgun (WGS) entry which is preliminary data.</text>
</comment>
<gene>
    <name evidence="1" type="ORF">AC579_241</name>
</gene>
<dbReference type="Proteomes" id="UP000073492">
    <property type="component" value="Unassembled WGS sequence"/>
</dbReference>
<name>A0A139I0K2_9PEZI</name>
<dbReference type="OrthoDB" id="2099887at2759"/>
<proteinExistence type="predicted"/>